<dbReference type="PANTHER" id="PTHR47529">
    <property type="entry name" value="PEPTIDYL-PROLYL CIS-TRANS ISOMERASE D"/>
    <property type="match status" value="1"/>
</dbReference>
<evidence type="ECO:0000256" key="9">
    <source>
        <dbReference type="ARBA" id="ARBA00030642"/>
    </source>
</evidence>
<dbReference type="EMBL" id="CP007793">
    <property type="protein sequence ID" value="AIB11955.1"/>
    <property type="molecule type" value="Genomic_DNA"/>
</dbReference>
<evidence type="ECO:0000256" key="8">
    <source>
        <dbReference type="ARBA" id="ARBA00023186"/>
    </source>
</evidence>
<dbReference type="InterPro" id="IPR000297">
    <property type="entry name" value="PPIase_PpiC"/>
</dbReference>
<dbReference type="SUPFAM" id="SSF109998">
    <property type="entry name" value="Triger factor/SurA peptide-binding domain-like"/>
    <property type="match status" value="1"/>
</dbReference>
<dbReference type="RefSeq" id="WP_038528275.1">
    <property type="nucleotide sequence ID" value="NZ_CP007793.1"/>
</dbReference>
<evidence type="ECO:0000256" key="6">
    <source>
        <dbReference type="ARBA" id="ARBA00022989"/>
    </source>
</evidence>
<keyword evidence="14" id="KW-0697">Rotamase</keyword>
<comment type="similarity">
    <text evidence="11">Belongs to the PpiD chaperone family.</text>
</comment>
<evidence type="ECO:0000256" key="11">
    <source>
        <dbReference type="ARBA" id="ARBA00038408"/>
    </source>
</evidence>
<dbReference type="GO" id="GO:0005886">
    <property type="term" value="C:plasma membrane"/>
    <property type="evidence" value="ECO:0007669"/>
    <property type="project" value="UniProtKB-SubCell"/>
</dbReference>
<feature type="domain" description="PpiC" evidence="16">
    <location>
        <begin position="238"/>
        <end position="349"/>
    </location>
</feature>
<dbReference type="Gene3D" id="3.10.50.40">
    <property type="match status" value="1"/>
</dbReference>
<dbReference type="KEGG" id="abq:ABAZ39_08065"/>
<evidence type="ECO:0000256" key="4">
    <source>
        <dbReference type="ARBA" id="ARBA00022519"/>
    </source>
</evidence>
<protein>
    <recommendedName>
        <fullName evidence="2">Parvulin-like PPIase</fullName>
    </recommendedName>
    <alternativeName>
        <fullName evidence="9">Peptidyl-prolyl cis-trans isomerase plp</fullName>
    </alternativeName>
    <alternativeName>
        <fullName evidence="12">Periplasmic chaperone PpiD</fullName>
    </alternativeName>
    <alternativeName>
        <fullName evidence="13">Periplasmic folding chaperone</fullName>
    </alternativeName>
    <alternativeName>
        <fullName evidence="10">Rotamase plp</fullName>
    </alternativeName>
</protein>
<dbReference type="Proteomes" id="UP000027186">
    <property type="component" value="Chromosome"/>
</dbReference>
<keyword evidence="14 17" id="KW-0413">Isomerase</keyword>
<keyword evidence="8" id="KW-0143">Chaperone</keyword>
<evidence type="ECO:0000256" key="5">
    <source>
        <dbReference type="ARBA" id="ARBA00022692"/>
    </source>
</evidence>
<proteinExistence type="inferred from homology"/>
<evidence type="ECO:0000256" key="7">
    <source>
        <dbReference type="ARBA" id="ARBA00023136"/>
    </source>
</evidence>
<comment type="subcellular location">
    <subcellularLocation>
        <location evidence="1">Cell inner membrane</location>
        <topology evidence="1">Single-pass type II membrane protein</topology>
        <orientation evidence="1">Periplasmic side</orientation>
    </subcellularLocation>
</comment>
<keyword evidence="4" id="KW-0997">Cell inner membrane</keyword>
<dbReference type="PANTHER" id="PTHR47529:SF1">
    <property type="entry name" value="PERIPLASMIC CHAPERONE PPID"/>
    <property type="match status" value="1"/>
</dbReference>
<dbReference type="Gene3D" id="1.10.4030.10">
    <property type="entry name" value="Porin chaperone SurA, peptide-binding domain"/>
    <property type="match status" value="1"/>
</dbReference>
<dbReference type="InterPro" id="IPR052029">
    <property type="entry name" value="PpiD_chaperone"/>
</dbReference>
<feature type="transmembrane region" description="Helical" evidence="15">
    <location>
        <begin position="12"/>
        <end position="31"/>
    </location>
</feature>
<dbReference type="GO" id="GO:0003755">
    <property type="term" value="F:peptidyl-prolyl cis-trans isomerase activity"/>
    <property type="evidence" value="ECO:0007669"/>
    <property type="project" value="UniProtKB-KW"/>
</dbReference>
<dbReference type="Pfam" id="PF13145">
    <property type="entry name" value="Rotamase_2"/>
    <property type="match status" value="2"/>
</dbReference>
<dbReference type="AlphaFoldDB" id="A0A060DGV8"/>
<dbReference type="PROSITE" id="PS50198">
    <property type="entry name" value="PPIC_PPIASE_2"/>
    <property type="match status" value="1"/>
</dbReference>
<keyword evidence="7 15" id="KW-0472">Membrane</keyword>
<evidence type="ECO:0000256" key="13">
    <source>
        <dbReference type="ARBA" id="ARBA00042775"/>
    </source>
</evidence>
<accession>A0A060DGV8</accession>
<reference evidence="17 18" key="1">
    <citation type="journal article" date="2014" name="Genome Announc.">
        <title>Complete Genome Sequence of the Model Rhizosphere Strain Azospirillum brasilense Az39, Successfully Applied in Agriculture.</title>
        <authorList>
            <person name="Rivera D."/>
            <person name="Revale S."/>
            <person name="Molina R."/>
            <person name="Gualpa J."/>
            <person name="Puente M."/>
            <person name="Maroniche G."/>
            <person name="Paris G."/>
            <person name="Baker D."/>
            <person name="Clavijo B."/>
            <person name="McLay K."/>
            <person name="Spaepen S."/>
            <person name="Perticari A."/>
            <person name="Vazquez M."/>
            <person name="Wisniewski-Dye F."/>
            <person name="Watkins C."/>
            <person name="Martinez-Abarca F."/>
            <person name="Vanderleyden J."/>
            <person name="Cassan F."/>
        </authorList>
    </citation>
    <scope>NUCLEOTIDE SEQUENCE [LARGE SCALE GENOMIC DNA]</scope>
    <source>
        <strain evidence="17 18">Az39</strain>
    </source>
</reference>
<evidence type="ECO:0000256" key="2">
    <source>
        <dbReference type="ARBA" id="ARBA00018370"/>
    </source>
</evidence>
<dbReference type="Pfam" id="PF13624">
    <property type="entry name" value="SurA_N_3"/>
    <property type="match status" value="1"/>
</dbReference>
<evidence type="ECO:0000259" key="16">
    <source>
        <dbReference type="PROSITE" id="PS50198"/>
    </source>
</evidence>
<keyword evidence="6 15" id="KW-1133">Transmembrane helix</keyword>
<evidence type="ECO:0000313" key="17">
    <source>
        <dbReference type="EMBL" id="AIB11955.1"/>
    </source>
</evidence>
<evidence type="ECO:0000256" key="14">
    <source>
        <dbReference type="PROSITE-ProRule" id="PRU00278"/>
    </source>
</evidence>
<evidence type="ECO:0000313" key="18">
    <source>
        <dbReference type="Proteomes" id="UP000027186"/>
    </source>
</evidence>
<gene>
    <name evidence="17" type="ORF">ABAZ39_08065</name>
</gene>
<keyword evidence="3" id="KW-1003">Cell membrane</keyword>
<name>A0A060DGV8_9PROT</name>
<evidence type="ECO:0000256" key="10">
    <source>
        <dbReference type="ARBA" id="ARBA00031484"/>
    </source>
</evidence>
<dbReference type="SUPFAM" id="SSF54534">
    <property type="entry name" value="FKBP-like"/>
    <property type="match status" value="1"/>
</dbReference>
<dbReference type="InterPro" id="IPR046357">
    <property type="entry name" value="PPIase_dom_sf"/>
</dbReference>
<evidence type="ECO:0000256" key="12">
    <source>
        <dbReference type="ARBA" id="ARBA00040743"/>
    </source>
</evidence>
<organism evidence="17 18">
    <name type="scientific">Azospirillum argentinense</name>
    <dbReference type="NCBI Taxonomy" id="2970906"/>
    <lineage>
        <taxon>Bacteria</taxon>
        <taxon>Pseudomonadati</taxon>
        <taxon>Pseudomonadota</taxon>
        <taxon>Alphaproteobacteria</taxon>
        <taxon>Rhodospirillales</taxon>
        <taxon>Azospirillaceae</taxon>
        <taxon>Azospirillum</taxon>
    </lineage>
</organism>
<evidence type="ECO:0000256" key="15">
    <source>
        <dbReference type="SAM" id="Phobius"/>
    </source>
</evidence>
<evidence type="ECO:0000256" key="3">
    <source>
        <dbReference type="ARBA" id="ARBA00022475"/>
    </source>
</evidence>
<keyword evidence="5 15" id="KW-0812">Transmembrane</keyword>
<evidence type="ECO:0000256" key="1">
    <source>
        <dbReference type="ARBA" id="ARBA00004382"/>
    </source>
</evidence>
<dbReference type="InterPro" id="IPR027304">
    <property type="entry name" value="Trigger_fact/SurA_dom_sf"/>
</dbReference>
<sequence>MLQFIRTYAGSWVVKILFVLLIVSFAAWGIGDMIRTGGISSTVASVGKVEIDRAELDQEFRRQMERLRPMMGGNLTTEQARQFGLLDQSLSALVQRALYDQAARDAGISVGPDVVRQRIAEEPAFRNAQNQFDANQFRSVLRNNQLTEDGYVALLRRETARELVAGAVGAGVTPPKPLVQDLYRFRGERRVAEVVTLPNAAIGDVGVPDEAELTRYYEDHQVRFTAPEYRSLSIAQLSADEIAKDIQIPDNELRAAYDERADELGTPERRTVEMVLADDEAKAKQIAEAAKTRGLTAAAKDAGTDVITLDNVTRNELPEIGDATFALAQGAVSDAVRSGLGWHVLTVTAIQPGATKSFEEARDQLLAELRKEKAMDSLYSIANRVEDQLASGAPLEEVAQAQSLPIAKIAAVDSSGKAPDGKDAAPGRPNFAAMVQTAFQLASGATSNLTEAPNNVFYAVRVDGVTPAAPKALAEVRDQAVAGWQDDKRAKLAAEKAQDIAAKLKQGSEAAAQDVASQSGASFAMTTPFTRDARSVEGLPGELVRKLFEVKPGETVTGATADSQVVARLKEIIPADPAASDATLATVESTVAQGLESDIMAQFGNALRNSYPVEVHRNRIDQFFASGN</sequence>